<evidence type="ECO:0000256" key="3">
    <source>
        <dbReference type="ARBA" id="ARBA00023125"/>
    </source>
</evidence>
<gene>
    <name evidence="6" type="ORF">EV674_11340</name>
</gene>
<dbReference type="Pfam" id="PF00126">
    <property type="entry name" value="HTH_1"/>
    <property type="match status" value="1"/>
</dbReference>
<dbReference type="SUPFAM" id="SSF53850">
    <property type="entry name" value="Periplasmic binding protein-like II"/>
    <property type="match status" value="1"/>
</dbReference>
<dbReference type="SUPFAM" id="SSF46785">
    <property type="entry name" value="Winged helix' DNA-binding domain"/>
    <property type="match status" value="1"/>
</dbReference>
<dbReference type="PROSITE" id="PS50931">
    <property type="entry name" value="HTH_LYSR"/>
    <property type="match status" value="1"/>
</dbReference>
<dbReference type="Pfam" id="PF03466">
    <property type="entry name" value="LysR_substrate"/>
    <property type="match status" value="1"/>
</dbReference>
<evidence type="ECO:0000259" key="5">
    <source>
        <dbReference type="PROSITE" id="PS50931"/>
    </source>
</evidence>
<sequence>MDWDNLRYFLELARSGTLVGAARRLGVDHTTVARRIQALEKQMGAALFAREAGGHKLTEAGRHLLPGVEAMEAAVLGVERSAPVPGGGPSGLVRVGATEGFGTLILAPHLARLTQRHPHLSIDLLALPRMLHLSRREADIVISLERPTRGSVIVSKLADYTLHLYGQREYLVRRPLVTQREDLRHHAFISYVDDLLFTKELQFLDQLYPPERFAFRSTSITAQYEAVRAGAGLAVLPAFLADRDPVLARVLPAEARFTRTFWMSMPAESKHLARMQAVWAFLKETVVGEAKQLMPDGAGNVSRL</sequence>
<evidence type="ECO:0000256" key="2">
    <source>
        <dbReference type="ARBA" id="ARBA00023015"/>
    </source>
</evidence>
<evidence type="ECO:0000313" key="6">
    <source>
        <dbReference type="EMBL" id="TCP17273.1"/>
    </source>
</evidence>
<dbReference type="Proteomes" id="UP000295182">
    <property type="component" value="Unassembled WGS sequence"/>
</dbReference>
<name>A0A4R2N8H6_9BURK</name>
<evidence type="ECO:0000256" key="1">
    <source>
        <dbReference type="ARBA" id="ARBA00009437"/>
    </source>
</evidence>
<keyword evidence="3" id="KW-0238">DNA-binding</keyword>
<dbReference type="GO" id="GO:0003677">
    <property type="term" value="F:DNA binding"/>
    <property type="evidence" value="ECO:0007669"/>
    <property type="project" value="UniProtKB-KW"/>
</dbReference>
<comment type="similarity">
    <text evidence="1">Belongs to the LysR transcriptional regulatory family.</text>
</comment>
<dbReference type="InterPro" id="IPR000847">
    <property type="entry name" value="LysR_HTH_N"/>
</dbReference>
<protein>
    <submittedName>
        <fullName evidence="6">LysR family transcriptional regulator</fullName>
    </submittedName>
</protein>
<keyword evidence="7" id="KW-1185">Reference proteome</keyword>
<dbReference type="AlphaFoldDB" id="A0A4R2N8H6"/>
<dbReference type="InterPro" id="IPR036388">
    <property type="entry name" value="WH-like_DNA-bd_sf"/>
</dbReference>
<proteinExistence type="inferred from homology"/>
<dbReference type="Gene3D" id="1.10.10.10">
    <property type="entry name" value="Winged helix-like DNA-binding domain superfamily/Winged helix DNA-binding domain"/>
    <property type="match status" value="1"/>
</dbReference>
<dbReference type="RefSeq" id="WP_119013143.1">
    <property type="nucleotide sequence ID" value="NZ_QXNC01000013.1"/>
</dbReference>
<organism evidence="6 7">
    <name type="scientific">Simplicispira metamorpha</name>
    <dbReference type="NCBI Taxonomy" id="80881"/>
    <lineage>
        <taxon>Bacteria</taxon>
        <taxon>Pseudomonadati</taxon>
        <taxon>Pseudomonadota</taxon>
        <taxon>Betaproteobacteria</taxon>
        <taxon>Burkholderiales</taxon>
        <taxon>Comamonadaceae</taxon>
        <taxon>Simplicispira</taxon>
    </lineage>
</organism>
<dbReference type="InterPro" id="IPR036390">
    <property type="entry name" value="WH_DNA-bd_sf"/>
</dbReference>
<dbReference type="Gene3D" id="3.40.190.290">
    <property type="match status" value="1"/>
</dbReference>
<comment type="caution">
    <text evidence="6">The sequence shown here is derived from an EMBL/GenBank/DDBJ whole genome shotgun (WGS) entry which is preliminary data.</text>
</comment>
<evidence type="ECO:0000313" key="7">
    <source>
        <dbReference type="Proteomes" id="UP000295182"/>
    </source>
</evidence>
<feature type="domain" description="HTH lysR-type" evidence="5">
    <location>
        <begin position="1"/>
        <end position="58"/>
    </location>
</feature>
<keyword evidence="4" id="KW-0804">Transcription</keyword>
<dbReference type="GO" id="GO:0003700">
    <property type="term" value="F:DNA-binding transcription factor activity"/>
    <property type="evidence" value="ECO:0007669"/>
    <property type="project" value="InterPro"/>
</dbReference>
<accession>A0A4R2N8H6</accession>
<dbReference type="InterPro" id="IPR050176">
    <property type="entry name" value="LTTR"/>
</dbReference>
<dbReference type="PANTHER" id="PTHR30579:SF3">
    <property type="entry name" value="TRANSCRIPTIONAL REGULATORY PROTEIN"/>
    <property type="match status" value="1"/>
</dbReference>
<evidence type="ECO:0000256" key="4">
    <source>
        <dbReference type="ARBA" id="ARBA00023163"/>
    </source>
</evidence>
<reference evidence="6 7" key="1">
    <citation type="submission" date="2019-03" db="EMBL/GenBank/DDBJ databases">
        <title>Genomic Encyclopedia of Type Strains, Phase IV (KMG-IV): sequencing the most valuable type-strain genomes for metagenomic binning, comparative biology and taxonomic classification.</title>
        <authorList>
            <person name="Goeker M."/>
        </authorList>
    </citation>
    <scope>NUCLEOTIDE SEQUENCE [LARGE SCALE GENOMIC DNA]</scope>
    <source>
        <strain evidence="6 7">DSM 1837</strain>
    </source>
</reference>
<dbReference type="PANTHER" id="PTHR30579">
    <property type="entry name" value="TRANSCRIPTIONAL REGULATOR"/>
    <property type="match status" value="1"/>
</dbReference>
<dbReference type="OrthoDB" id="570111at2"/>
<keyword evidence="2" id="KW-0805">Transcription regulation</keyword>
<dbReference type="EMBL" id="SLXH01000013">
    <property type="protein sequence ID" value="TCP17273.1"/>
    <property type="molecule type" value="Genomic_DNA"/>
</dbReference>
<dbReference type="InterPro" id="IPR005119">
    <property type="entry name" value="LysR_subst-bd"/>
</dbReference>